<dbReference type="AlphaFoldDB" id="A0A6M4PI56"/>
<dbReference type="Gene3D" id="3.10.580.10">
    <property type="entry name" value="CBS-domain"/>
    <property type="match status" value="1"/>
</dbReference>
<dbReference type="Proteomes" id="UP000502641">
    <property type="component" value="Chromosome"/>
</dbReference>
<dbReference type="PANTHER" id="PTHR43080">
    <property type="entry name" value="CBS DOMAIN-CONTAINING PROTEIN CBSX3, MITOCHONDRIAL"/>
    <property type="match status" value="1"/>
</dbReference>
<sequence length="143" mass="15360">MATAQMVRDVMTAPPIEVSPQTYVADVARRMRDEDIGAVLVTEEGHPRGLVTDRDLTVRILAEGGDVSGVHVEDACSTDLTTVTPDDPVDRAVGLMREKAVRRLPVVDPERDRVVGIVSLGDLAVERDTDSALSEISAAEPNT</sequence>
<dbReference type="SMART" id="SM00116">
    <property type="entry name" value="CBS"/>
    <property type="match status" value="2"/>
</dbReference>
<dbReference type="InterPro" id="IPR051257">
    <property type="entry name" value="Diverse_CBS-Domain"/>
</dbReference>
<accession>A0A6M4PI56</accession>
<evidence type="ECO:0000259" key="3">
    <source>
        <dbReference type="PROSITE" id="PS51371"/>
    </source>
</evidence>
<dbReference type="SUPFAM" id="SSF54631">
    <property type="entry name" value="CBS-domain pair"/>
    <property type="match status" value="1"/>
</dbReference>
<evidence type="ECO:0000256" key="2">
    <source>
        <dbReference type="PROSITE-ProRule" id="PRU00703"/>
    </source>
</evidence>
<evidence type="ECO:0000313" key="5">
    <source>
        <dbReference type="Proteomes" id="UP000502641"/>
    </source>
</evidence>
<dbReference type="Pfam" id="PF00571">
    <property type="entry name" value="CBS"/>
    <property type="match status" value="2"/>
</dbReference>
<protein>
    <submittedName>
        <fullName evidence="4">CBS domain-containing protein</fullName>
    </submittedName>
</protein>
<keyword evidence="1 2" id="KW-0129">CBS domain</keyword>
<dbReference type="PROSITE" id="PS51371">
    <property type="entry name" value="CBS"/>
    <property type="match status" value="2"/>
</dbReference>
<organism evidence="4 5">
    <name type="scientific">Streptomyces argyrophylli</name>
    <dbReference type="NCBI Taxonomy" id="2726118"/>
    <lineage>
        <taxon>Bacteria</taxon>
        <taxon>Bacillati</taxon>
        <taxon>Actinomycetota</taxon>
        <taxon>Actinomycetes</taxon>
        <taxon>Kitasatosporales</taxon>
        <taxon>Streptomycetaceae</taxon>
        <taxon>Streptomyces</taxon>
    </lineage>
</organism>
<feature type="domain" description="CBS" evidence="3">
    <location>
        <begin position="76"/>
        <end position="135"/>
    </location>
</feature>
<feature type="domain" description="CBS" evidence="3">
    <location>
        <begin position="11"/>
        <end position="67"/>
    </location>
</feature>
<dbReference type="CDD" id="cd04622">
    <property type="entry name" value="CBS_pair_HRP1_like"/>
    <property type="match status" value="1"/>
</dbReference>
<gene>
    <name evidence="4" type="ORF">HKX69_16665</name>
</gene>
<name>A0A6M4PI56_9ACTN</name>
<dbReference type="PANTHER" id="PTHR43080:SF2">
    <property type="entry name" value="CBS DOMAIN-CONTAINING PROTEIN"/>
    <property type="match status" value="1"/>
</dbReference>
<keyword evidence="5" id="KW-1185">Reference proteome</keyword>
<dbReference type="RefSeq" id="WP_171154459.1">
    <property type="nucleotide sequence ID" value="NZ_CP053189.1"/>
</dbReference>
<evidence type="ECO:0000256" key="1">
    <source>
        <dbReference type="ARBA" id="ARBA00023122"/>
    </source>
</evidence>
<evidence type="ECO:0000313" key="4">
    <source>
        <dbReference type="EMBL" id="QJS10928.1"/>
    </source>
</evidence>
<dbReference type="InterPro" id="IPR000644">
    <property type="entry name" value="CBS_dom"/>
</dbReference>
<dbReference type="InterPro" id="IPR046342">
    <property type="entry name" value="CBS_dom_sf"/>
</dbReference>
<dbReference type="EMBL" id="CP053189">
    <property type="protein sequence ID" value="QJS10928.1"/>
    <property type="molecule type" value="Genomic_DNA"/>
</dbReference>
<dbReference type="KEGG" id="sarg:HKX69_16665"/>
<proteinExistence type="predicted"/>
<reference evidence="4 5" key="1">
    <citation type="submission" date="2020-05" db="EMBL/GenBank/DDBJ databases">
        <authorList>
            <person name="Li K."/>
        </authorList>
    </citation>
    <scope>NUCLEOTIDE SEQUENCE [LARGE SCALE GENOMIC DNA]</scope>
    <source>
        <strain evidence="5">jing01</strain>
    </source>
</reference>